<dbReference type="FunCoup" id="A0A165BZ36">
    <property type="interactions" value="126"/>
</dbReference>
<dbReference type="SUPFAM" id="SSF50969">
    <property type="entry name" value="YVTN repeat-like/Quinoprotein amine dehydrogenase"/>
    <property type="match status" value="1"/>
</dbReference>
<dbReference type="Proteomes" id="UP000076871">
    <property type="component" value="Unassembled WGS sequence"/>
</dbReference>
<evidence type="ECO:0000313" key="3">
    <source>
        <dbReference type="Proteomes" id="UP000076871"/>
    </source>
</evidence>
<proteinExistence type="predicted"/>
<dbReference type="PANTHER" id="PTHR16220">
    <property type="entry name" value="WD REPEAT PROTEIN 8-RELATED"/>
    <property type="match status" value="1"/>
</dbReference>
<dbReference type="GO" id="GO:1990810">
    <property type="term" value="P:microtubule anchoring at mitotic spindle pole body"/>
    <property type="evidence" value="ECO:0007669"/>
    <property type="project" value="TreeGrafter"/>
</dbReference>
<name>A0A165BZ36_9APHY</name>
<accession>A0A165BZ36</accession>
<dbReference type="AlphaFoldDB" id="A0A165BZ36"/>
<organism evidence="2 3">
    <name type="scientific">Laetiporus sulphureus 93-53</name>
    <dbReference type="NCBI Taxonomy" id="1314785"/>
    <lineage>
        <taxon>Eukaryota</taxon>
        <taxon>Fungi</taxon>
        <taxon>Dikarya</taxon>
        <taxon>Basidiomycota</taxon>
        <taxon>Agaricomycotina</taxon>
        <taxon>Agaricomycetes</taxon>
        <taxon>Polyporales</taxon>
        <taxon>Laetiporus</taxon>
    </lineage>
</organism>
<sequence>MDFTEIYKQSTSLVVFSPGAHFLLTAIQDHLIVRRSDSFQITRSWALEDAPSATMSQLMQSTSSKPPSNKVAASTRNRLAASRGAAESLASSIESSITHAGWSSDSEYIFGACSKRGVVEVFKMRDEDWRARIETGAEGLVKAEWAPDGRTIVCWSEWGLRLTLWSLVTGSATYIQFPAQIERGYAFRSDGHYLVLAERHKSRDTVGIYDAEAAYRLVRHFPIPTSSLSILSLSPTGNYIAVCEGPLEFKVHVLSLAGNLQGTFAPERDPGFGVRATAWHPAGLFLAVLGWDDKMHVLENLTWGPIAVFELQSKVPSGVTIWHEPDKWLEATHGRGFLSYERIQAPHSLTLSPRDRSKPPPELGTAKANPGDYLAWNADGSYLMVRYAGAPNTTWLYKFPGIKSLTSAASREGANLRPTLHTVLVHAAAVGCAQWNPVRKGSLAMCTGGGAVYLWSDEWVSEGRRDGDADGGEAVAECVGVPAERFSTHSIRWAPDGRGLILLDRDTFCCAFEVEDADNQEA</sequence>
<evidence type="ECO:0000313" key="2">
    <source>
        <dbReference type="EMBL" id="KZT01911.1"/>
    </source>
</evidence>
<dbReference type="Gene3D" id="2.130.10.10">
    <property type="entry name" value="YVTN repeat-like/Quinoprotein amine dehydrogenase"/>
    <property type="match status" value="2"/>
</dbReference>
<feature type="region of interest" description="Disordered" evidence="1">
    <location>
        <begin position="349"/>
        <end position="369"/>
    </location>
</feature>
<dbReference type="EMBL" id="KV427658">
    <property type="protein sequence ID" value="KZT01911.1"/>
    <property type="molecule type" value="Genomic_DNA"/>
</dbReference>
<dbReference type="InterPro" id="IPR015943">
    <property type="entry name" value="WD40/YVTN_repeat-like_dom_sf"/>
</dbReference>
<dbReference type="OrthoDB" id="308690at2759"/>
<evidence type="ECO:0000256" key="1">
    <source>
        <dbReference type="SAM" id="MobiDB-lite"/>
    </source>
</evidence>
<dbReference type="InterPro" id="IPR052778">
    <property type="entry name" value="Centrosome-WD_assoc"/>
</dbReference>
<dbReference type="PANTHER" id="PTHR16220:SF0">
    <property type="entry name" value="WD REPEAT-CONTAINING PROTEIN WRAP73"/>
    <property type="match status" value="1"/>
</dbReference>
<dbReference type="GeneID" id="63826938"/>
<dbReference type="RefSeq" id="XP_040759651.1">
    <property type="nucleotide sequence ID" value="XM_040909909.1"/>
</dbReference>
<dbReference type="SUPFAM" id="SSF117289">
    <property type="entry name" value="Nucleoporin domain"/>
    <property type="match status" value="1"/>
</dbReference>
<protein>
    <submittedName>
        <fullName evidence="2">YVTN repeat-like/Quino protein amine dehydrogenase</fullName>
    </submittedName>
</protein>
<gene>
    <name evidence="2" type="ORF">LAESUDRAFT_730821</name>
</gene>
<reference evidence="2 3" key="1">
    <citation type="journal article" date="2016" name="Mol. Biol. Evol.">
        <title>Comparative Genomics of Early-Diverging Mushroom-Forming Fungi Provides Insights into the Origins of Lignocellulose Decay Capabilities.</title>
        <authorList>
            <person name="Nagy L.G."/>
            <person name="Riley R."/>
            <person name="Tritt A."/>
            <person name="Adam C."/>
            <person name="Daum C."/>
            <person name="Floudas D."/>
            <person name="Sun H."/>
            <person name="Yadav J.S."/>
            <person name="Pangilinan J."/>
            <person name="Larsson K.H."/>
            <person name="Matsuura K."/>
            <person name="Barry K."/>
            <person name="Labutti K."/>
            <person name="Kuo R."/>
            <person name="Ohm R.A."/>
            <person name="Bhattacharya S.S."/>
            <person name="Shirouzu T."/>
            <person name="Yoshinaga Y."/>
            <person name="Martin F.M."/>
            <person name="Grigoriev I.V."/>
            <person name="Hibbett D.S."/>
        </authorList>
    </citation>
    <scope>NUCLEOTIDE SEQUENCE [LARGE SCALE GENOMIC DNA]</scope>
    <source>
        <strain evidence="2 3">93-53</strain>
    </source>
</reference>
<keyword evidence="3" id="KW-1185">Reference proteome</keyword>
<dbReference type="GO" id="GO:0005815">
    <property type="term" value="C:microtubule organizing center"/>
    <property type="evidence" value="ECO:0007669"/>
    <property type="project" value="TreeGrafter"/>
</dbReference>
<dbReference type="InterPro" id="IPR011044">
    <property type="entry name" value="Quino_amine_DH_bsu"/>
</dbReference>
<dbReference type="InParanoid" id="A0A165BZ36"/>
<dbReference type="GO" id="GO:1990811">
    <property type="term" value="C:MWP complex"/>
    <property type="evidence" value="ECO:0007669"/>
    <property type="project" value="TreeGrafter"/>
</dbReference>
<dbReference type="STRING" id="1314785.A0A165BZ36"/>